<organism evidence="1 2">
    <name type="scientific">Tetracentron sinense</name>
    <name type="common">Spur-leaf</name>
    <dbReference type="NCBI Taxonomy" id="13715"/>
    <lineage>
        <taxon>Eukaryota</taxon>
        <taxon>Viridiplantae</taxon>
        <taxon>Streptophyta</taxon>
        <taxon>Embryophyta</taxon>
        <taxon>Tracheophyta</taxon>
        <taxon>Spermatophyta</taxon>
        <taxon>Magnoliopsida</taxon>
        <taxon>Trochodendrales</taxon>
        <taxon>Trochodendraceae</taxon>
        <taxon>Tetracentron</taxon>
    </lineage>
</organism>
<reference evidence="1 2" key="1">
    <citation type="submission" date="2020-04" db="EMBL/GenBank/DDBJ databases">
        <title>Plant Genome Project.</title>
        <authorList>
            <person name="Zhang R.-G."/>
        </authorList>
    </citation>
    <scope>NUCLEOTIDE SEQUENCE [LARGE SCALE GENOMIC DNA]</scope>
    <source>
        <strain evidence="1">YNK0</strain>
        <tissue evidence="1">Leaf</tissue>
    </source>
</reference>
<dbReference type="AlphaFoldDB" id="A0A835DBC0"/>
<dbReference type="EMBL" id="JABCRI010000014">
    <property type="protein sequence ID" value="KAF8393919.1"/>
    <property type="molecule type" value="Genomic_DNA"/>
</dbReference>
<evidence type="ECO:0000313" key="2">
    <source>
        <dbReference type="Proteomes" id="UP000655225"/>
    </source>
</evidence>
<evidence type="ECO:0000313" key="1">
    <source>
        <dbReference type="EMBL" id="KAF8393919.1"/>
    </source>
</evidence>
<protein>
    <submittedName>
        <fullName evidence="1">Uncharacterized protein</fullName>
    </submittedName>
</protein>
<accession>A0A835DBC0</accession>
<proteinExistence type="predicted"/>
<gene>
    <name evidence="1" type="ORF">HHK36_020121</name>
</gene>
<dbReference type="PANTHER" id="PTHR47600">
    <property type="entry name" value="NUCLEIC ACID-BINDING, OB-FOLD-LIKE PROTEIN"/>
    <property type="match status" value="1"/>
</dbReference>
<comment type="caution">
    <text evidence="1">The sequence shown here is derived from an EMBL/GenBank/DDBJ whole genome shotgun (WGS) entry which is preliminary data.</text>
</comment>
<dbReference type="OrthoDB" id="1899990at2759"/>
<name>A0A835DBC0_TETSI</name>
<sequence>MGCHFGSLVVFQNWSDPLIKALEYVIGDSNSLDGRLEAAQTDVEVYMASKFENQYKLLARS</sequence>
<dbReference type="Proteomes" id="UP000655225">
    <property type="component" value="Unassembled WGS sequence"/>
</dbReference>
<dbReference type="PANTHER" id="PTHR47600:SF1">
    <property type="entry name" value="NUCLEIC ACID-BINDING, OB-FOLD-LIKE PROTEIN"/>
    <property type="match status" value="1"/>
</dbReference>
<keyword evidence="2" id="KW-1185">Reference proteome</keyword>